<name>A0A7W6K9V6_9SPHI</name>
<dbReference type="InterPro" id="IPR029479">
    <property type="entry name" value="Nitroreductase"/>
</dbReference>
<reference evidence="9" key="2">
    <citation type="journal article" date="2019" name="Int. J. Syst. Evol. Microbiol.">
        <title>The Global Catalogue of Microorganisms (GCM) 10K type strain sequencing project: providing services to taxonomists for standard genome sequencing and annotation.</title>
        <authorList>
            <consortium name="The Broad Institute Genomics Platform"/>
            <consortium name="The Broad Institute Genome Sequencing Center for Infectious Disease"/>
            <person name="Wu L."/>
            <person name="Ma J."/>
        </authorList>
    </citation>
    <scope>NUCLEOTIDE SEQUENCE [LARGE SCALE GENOMIC DNA]</scope>
    <source>
        <strain evidence="9">CGMCC 1.15287</strain>
    </source>
</reference>
<dbReference type="GO" id="GO:0016491">
    <property type="term" value="F:oxidoreductase activity"/>
    <property type="evidence" value="ECO:0007669"/>
    <property type="project" value="UniProtKB-KW"/>
</dbReference>
<dbReference type="EMBL" id="BMHZ01000002">
    <property type="protein sequence ID" value="GGH03211.1"/>
    <property type="molecule type" value="Genomic_DNA"/>
</dbReference>
<evidence type="ECO:0000313" key="6">
    <source>
        <dbReference type="EMBL" id="GGH03211.1"/>
    </source>
</evidence>
<dbReference type="InterPro" id="IPR000415">
    <property type="entry name" value="Nitroreductase-like"/>
</dbReference>
<keyword evidence="3" id="KW-0521">NADP</keyword>
<dbReference type="Pfam" id="PF00881">
    <property type="entry name" value="Nitroreductase"/>
    <property type="match status" value="1"/>
</dbReference>
<dbReference type="CDD" id="cd02148">
    <property type="entry name" value="RutE-like"/>
    <property type="match status" value="1"/>
</dbReference>
<dbReference type="AlphaFoldDB" id="A0A7W6K9V6"/>
<dbReference type="InterPro" id="IPR023936">
    <property type="entry name" value="RutE-like"/>
</dbReference>
<dbReference type="SUPFAM" id="SSF55469">
    <property type="entry name" value="FMN-dependent nitroreductase-like"/>
    <property type="match status" value="1"/>
</dbReference>
<dbReference type="EMBL" id="JACIEF010000001">
    <property type="protein sequence ID" value="MBB4106697.1"/>
    <property type="molecule type" value="Genomic_DNA"/>
</dbReference>
<dbReference type="EC" id="1.1.1.-" evidence="7"/>
<keyword evidence="2" id="KW-0288">FMN</keyword>
<feature type="domain" description="Nitroreductase" evidence="5">
    <location>
        <begin position="34"/>
        <end position="193"/>
    </location>
</feature>
<dbReference type="Proteomes" id="UP000532273">
    <property type="component" value="Unassembled WGS sequence"/>
</dbReference>
<reference evidence="6" key="4">
    <citation type="submission" date="2024-05" db="EMBL/GenBank/DDBJ databases">
        <authorList>
            <person name="Sun Q."/>
            <person name="Zhou Y."/>
        </authorList>
    </citation>
    <scope>NUCLEOTIDE SEQUENCE</scope>
    <source>
        <strain evidence="6">CGMCC 1.15287</strain>
    </source>
</reference>
<sequence length="215" mass="23886">MTAQLNPDTNYNDAGTLGRKVLSPDVFEQLFTKARSHHHWTDKPIADEDLRALYDIVKYGPTSGNLQPARIVFVRSEEGKQKLYPALEGMGSNLGQVKSAPVTAIIAQDGLFWKQAPKLFPRMDVKAMFENNADFAASIAYRSSSLTGAYLMIAARGLGLDVCPMSGFHNAILNETFFKDTSWKANFICTIGYGDDSRLHPRDPRLSFEEACQFA</sequence>
<reference evidence="7 8" key="3">
    <citation type="submission" date="2020-08" db="EMBL/GenBank/DDBJ databases">
        <title>Genomic Encyclopedia of Type Strains, Phase IV (KMG-IV): sequencing the most valuable type-strain genomes for metagenomic binning, comparative biology and taxonomic classification.</title>
        <authorList>
            <person name="Goeker M."/>
        </authorList>
    </citation>
    <scope>NUCLEOTIDE SEQUENCE [LARGE SCALE GENOMIC DNA]</scope>
    <source>
        <strain evidence="7 8">DSM 100774</strain>
    </source>
</reference>
<dbReference type="PANTHER" id="PTHR43543">
    <property type="entry name" value="MALONIC SEMIALDEHYDE REDUCTASE RUTE-RELATED"/>
    <property type="match status" value="1"/>
</dbReference>
<protein>
    <submittedName>
        <fullName evidence="7">3-hydroxypropanoate dehydrogenase</fullName>
        <ecNumber evidence="7">1.1.1.-</ecNumber>
    </submittedName>
    <submittedName>
        <fullName evidence="6">Malonic semialdehyde reductase RutE</fullName>
    </submittedName>
</protein>
<comment type="caution">
    <text evidence="7">The sequence shown here is derived from an EMBL/GenBank/DDBJ whole genome shotgun (WGS) entry which is preliminary data.</text>
</comment>
<dbReference type="Proteomes" id="UP000642938">
    <property type="component" value="Unassembled WGS sequence"/>
</dbReference>
<organism evidence="7 8">
    <name type="scientific">Pedobacter zeae</name>
    <dbReference type="NCBI Taxonomy" id="1737356"/>
    <lineage>
        <taxon>Bacteria</taxon>
        <taxon>Pseudomonadati</taxon>
        <taxon>Bacteroidota</taxon>
        <taxon>Sphingobacteriia</taxon>
        <taxon>Sphingobacteriales</taxon>
        <taxon>Sphingobacteriaceae</taxon>
        <taxon>Pedobacter</taxon>
    </lineage>
</organism>
<evidence type="ECO:0000256" key="2">
    <source>
        <dbReference type="ARBA" id="ARBA00022643"/>
    </source>
</evidence>
<evidence type="ECO:0000256" key="1">
    <source>
        <dbReference type="ARBA" id="ARBA00022630"/>
    </source>
</evidence>
<proteinExistence type="predicted"/>
<evidence type="ECO:0000256" key="3">
    <source>
        <dbReference type="ARBA" id="ARBA00022857"/>
    </source>
</evidence>
<dbReference type="RefSeq" id="WP_183759936.1">
    <property type="nucleotide sequence ID" value="NZ_BMHZ01000002.1"/>
</dbReference>
<dbReference type="PANTHER" id="PTHR43543:SF1">
    <property type="entry name" value="MALONIC SEMIALDEHYDE REDUCTASE RUTE-RELATED"/>
    <property type="match status" value="1"/>
</dbReference>
<dbReference type="NCBIfam" id="NF003768">
    <property type="entry name" value="PRK05365.1"/>
    <property type="match status" value="1"/>
</dbReference>
<evidence type="ECO:0000313" key="9">
    <source>
        <dbReference type="Proteomes" id="UP000642938"/>
    </source>
</evidence>
<keyword evidence="9" id="KW-1185">Reference proteome</keyword>
<evidence type="ECO:0000259" key="5">
    <source>
        <dbReference type="Pfam" id="PF00881"/>
    </source>
</evidence>
<dbReference type="InterPro" id="IPR050461">
    <property type="entry name" value="Nitroreductase_HadB/RutE"/>
</dbReference>
<gene>
    <name evidence="6" type="primary">rutE</name>
    <name evidence="6" type="ORF">GCM10007422_18100</name>
    <name evidence="7" type="ORF">GGQ60_000657</name>
</gene>
<evidence type="ECO:0000256" key="4">
    <source>
        <dbReference type="ARBA" id="ARBA00023002"/>
    </source>
</evidence>
<evidence type="ECO:0000313" key="8">
    <source>
        <dbReference type="Proteomes" id="UP000532273"/>
    </source>
</evidence>
<dbReference type="Gene3D" id="3.40.109.10">
    <property type="entry name" value="NADH Oxidase"/>
    <property type="match status" value="1"/>
</dbReference>
<reference evidence="6" key="1">
    <citation type="journal article" date="2014" name="Int. J. Syst. Evol. Microbiol.">
        <title>Complete genome of a new Firmicutes species belonging to the dominant human colonic microbiota ('Ruminococcus bicirculans') reveals two chromosomes and a selective capacity to utilize plant glucans.</title>
        <authorList>
            <consortium name="NISC Comparative Sequencing Program"/>
            <person name="Wegmann U."/>
            <person name="Louis P."/>
            <person name="Goesmann A."/>
            <person name="Henrissat B."/>
            <person name="Duncan S.H."/>
            <person name="Flint H.J."/>
        </authorList>
    </citation>
    <scope>NUCLEOTIDE SEQUENCE</scope>
    <source>
        <strain evidence="6">CGMCC 1.15287</strain>
    </source>
</reference>
<keyword evidence="4 7" id="KW-0560">Oxidoreductase</keyword>
<evidence type="ECO:0000313" key="7">
    <source>
        <dbReference type="EMBL" id="MBB4106697.1"/>
    </source>
</evidence>
<keyword evidence="1" id="KW-0285">Flavoprotein</keyword>
<accession>A0A7W6K9V6</accession>